<keyword evidence="3" id="KW-1185">Reference proteome</keyword>
<feature type="transmembrane region" description="Helical" evidence="1">
    <location>
        <begin position="229"/>
        <end position="255"/>
    </location>
</feature>
<keyword evidence="1" id="KW-0472">Membrane</keyword>
<feature type="transmembrane region" description="Helical" evidence="1">
    <location>
        <begin position="194"/>
        <end position="217"/>
    </location>
</feature>
<feature type="transmembrane region" description="Helical" evidence="1">
    <location>
        <begin position="267"/>
        <end position="290"/>
    </location>
</feature>
<name>A0A1H1TF02_9ACTN</name>
<dbReference type="EMBL" id="LT629758">
    <property type="protein sequence ID" value="SDS58862.1"/>
    <property type="molecule type" value="Genomic_DNA"/>
</dbReference>
<evidence type="ECO:0000256" key="1">
    <source>
        <dbReference type="SAM" id="Phobius"/>
    </source>
</evidence>
<protein>
    <submittedName>
        <fullName evidence="2">Uncharacterized protein</fullName>
    </submittedName>
</protein>
<evidence type="ECO:0000313" key="3">
    <source>
        <dbReference type="Proteomes" id="UP000198688"/>
    </source>
</evidence>
<reference evidence="2 3" key="1">
    <citation type="submission" date="2016-10" db="EMBL/GenBank/DDBJ databases">
        <authorList>
            <person name="de Groot N.N."/>
        </authorList>
    </citation>
    <scope>NUCLEOTIDE SEQUENCE [LARGE SCALE GENOMIC DNA]</scope>
    <source>
        <strain evidence="2 3">DSM 43941</strain>
    </source>
</reference>
<evidence type="ECO:0000313" key="2">
    <source>
        <dbReference type="EMBL" id="SDS58862.1"/>
    </source>
</evidence>
<dbReference type="Proteomes" id="UP000198688">
    <property type="component" value="Chromosome I"/>
</dbReference>
<dbReference type="OrthoDB" id="9859137at2"/>
<sequence>MALAGAVVQWMGFLALLGVLAFMPRIGAEPSAPGEVIILLAVSGLVLSVPSLVGLAAVRVANGRPGGRAVLWTFGPLAVALSGAMAFGAWQQMTSEGHTVGIEFMLIVLILISSALYILPIIITAFLWMLTPARTYLAWRRHEDREPLGRGLLTAAAALLAVAVFAALITAVLMTFAPRELSASGDAGHLATSLTYATIVAGVVAVMQILLLGGTVLTRLTGRWILRTIVYGAGMLILVAQMPAIVVIGLGVGAVGDESGDDVALSYAWTGIAVFSIGAILHLIAMLLIAMPSVSSLVATDGAPDDQADAGPQTY</sequence>
<feature type="transmembrane region" description="Helical" evidence="1">
    <location>
        <begin position="70"/>
        <end position="90"/>
    </location>
</feature>
<keyword evidence="1" id="KW-1133">Transmembrane helix</keyword>
<organism evidence="2 3">
    <name type="scientific">Actinoplanes derwentensis</name>
    <dbReference type="NCBI Taxonomy" id="113562"/>
    <lineage>
        <taxon>Bacteria</taxon>
        <taxon>Bacillati</taxon>
        <taxon>Actinomycetota</taxon>
        <taxon>Actinomycetes</taxon>
        <taxon>Micromonosporales</taxon>
        <taxon>Micromonosporaceae</taxon>
        <taxon>Actinoplanes</taxon>
    </lineage>
</organism>
<feature type="transmembrane region" description="Helical" evidence="1">
    <location>
        <begin position="151"/>
        <end position="174"/>
    </location>
</feature>
<proteinExistence type="predicted"/>
<keyword evidence="1" id="KW-0812">Transmembrane</keyword>
<dbReference type="AlphaFoldDB" id="A0A1H1TF02"/>
<feature type="transmembrane region" description="Helical" evidence="1">
    <location>
        <begin position="37"/>
        <end position="58"/>
    </location>
</feature>
<feature type="transmembrane region" description="Helical" evidence="1">
    <location>
        <begin position="102"/>
        <end position="130"/>
    </location>
</feature>
<accession>A0A1H1TF02</accession>
<dbReference type="RefSeq" id="WP_092542223.1">
    <property type="nucleotide sequence ID" value="NZ_BOMJ01000083.1"/>
</dbReference>
<gene>
    <name evidence="2" type="ORF">SAMN04489716_1122</name>
</gene>